<reference evidence="3" key="1">
    <citation type="journal article" date="2016" name="Ticks Tick Borne Dis.">
        <title>De novo assembly and annotation of the salivary gland transcriptome of Rhipicephalus appendiculatus male and female ticks during blood feeding.</title>
        <authorList>
            <person name="de Castro M.H."/>
            <person name="de Klerk D."/>
            <person name="Pienaar R."/>
            <person name="Latif A.A."/>
            <person name="Rees D.J."/>
            <person name="Mans B.J."/>
        </authorList>
    </citation>
    <scope>NUCLEOTIDE SEQUENCE</scope>
    <source>
        <tissue evidence="3">Salivary glands</tissue>
    </source>
</reference>
<feature type="compositionally biased region" description="Basic residues" evidence="1">
    <location>
        <begin position="55"/>
        <end position="72"/>
    </location>
</feature>
<dbReference type="EMBL" id="GEDV01000972">
    <property type="protein sequence ID" value="JAP87585.1"/>
    <property type="molecule type" value="Transcribed_RNA"/>
</dbReference>
<sequence>WSRWSRFWRRSFRWRWWYWRWLQQHNFKWWLWWGQHAPTGTPAARDAGTSNRKSQQWRKSGRGRRRRSRRRNRRRLLVFKEETVWGLVKSEPPAQYSWRRHWQCHQ</sequence>
<evidence type="ECO:0000256" key="2">
    <source>
        <dbReference type="SAM" id="SignalP"/>
    </source>
</evidence>
<name>A0A131Z9V4_RHIAP</name>
<evidence type="ECO:0000313" key="3">
    <source>
        <dbReference type="EMBL" id="JAP87585.1"/>
    </source>
</evidence>
<feature type="non-terminal residue" evidence="3">
    <location>
        <position position="1"/>
    </location>
</feature>
<feature type="chain" id="PRO_5007287146" description="Glycine rich superfamily member" evidence="2">
    <location>
        <begin position="24"/>
        <end position="106"/>
    </location>
</feature>
<protein>
    <recommendedName>
        <fullName evidence="4">Glycine rich superfamily member</fullName>
    </recommendedName>
</protein>
<proteinExistence type="predicted"/>
<organism evidence="3">
    <name type="scientific">Rhipicephalus appendiculatus</name>
    <name type="common">Brown ear tick</name>
    <dbReference type="NCBI Taxonomy" id="34631"/>
    <lineage>
        <taxon>Eukaryota</taxon>
        <taxon>Metazoa</taxon>
        <taxon>Ecdysozoa</taxon>
        <taxon>Arthropoda</taxon>
        <taxon>Chelicerata</taxon>
        <taxon>Arachnida</taxon>
        <taxon>Acari</taxon>
        <taxon>Parasitiformes</taxon>
        <taxon>Ixodida</taxon>
        <taxon>Ixodoidea</taxon>
        <taxon>Ixodidae</taxon>
        <taxon>Rhipicephalinae</taxon>
        <taxon>Rhipicephalus</taxon>
        <taxon>Rhipicephalus</taxon>
    </lineage>
</organism>
<accession>A0A131Z9V4</accession>
<evidence type="ECO:0008006" key="4">
    <source>
        <dbReference type="Google" id="ProtNLM"/>
    </source>
</evidence>
<dbReference type="AlphaFoldDB" id="A0A131Z9V4"/>
<feature type="signal peptide" evidence="2">
    <location>
        <begin position="1"/>
        <end position="23"/>
    </location>
</feature>
<feature type="region of interest" description="Disordered" evidence="1">
    <location>
        <begin position="41"/>
        <end position="72"/>
    </location>
</feature>
<evidence type="ECO:0000256" key="1">
    <source>
        <dbReference type="SAM" id="MobiDB-lite"/>
    </source>
</evidence>
<keyword evidence="2" id="KW-0732">Signal</keyword>